<reference evidence="1 2" key="1">
    <citation type="journal article" date="2021" name="BMC Genomics">
        <title>Datura genome reveals duplications of psychoactive alkaloid biosynthetic genes and high mutation rate following tissue culture.</title>
        <authorList>
            <person name="Rajewski A."/>
            <person name="Carter-House D."/>
            <person name="Stajich J."/>
            <person name="Litt A."/>
        </authorList>
    </citation>
    <scope>NUCLEOTIDE SEQUENCE [LARGE SCALE GENOMIC DNA]</scope>
    <source>
        <strain evidence="1">AR-01</strain>
    </source>
</reference>
<evidence type="ECO:0000313" key="1">
    <source>
        <dbReference type="EMBL" id="MCD7447318.1"/>
    </source>
</evidence>
<comment type="caution">
    <text evidence="1">The sequence shown here is derived from an EMBL/GenBank/DDBJ whole genome shotgun (WGS) entry which is preliminary data.</text>
</comment>
<name>A0ABS8RKI0_DATST</name>
<organism evidence="1 2">
    <name type="scientific">Datura stramonium</name>
    <name type="common">Jimsonweed</name>
    <name type="synonym">Common thornapple</name>
    <dbReference type="NCBI Taxonomy" id="4076"/>
    <lineage>
        <taxon>Eukaryota</taxon>
        <taxon>Viridiplantae</taxon>
        <taxon>Streptophyta</taxon>
        <taxon>Embryophyta</taxon>
        <taxon>Tracheophyta</taxon>
        <taxon>Spermatophyta</taxon>
        <taxon>Magnoliopsida</taxon>
        <taxon>eudicotyledons</taxon>
        <taxon>Gunneridae</taxon>
        <taxon>Pentapetalae</taxon>
        <taxon>asterids</taxon>
        <taxon>lamiids</taxon>
        <taxon>Solanales</taxon>
        <taxon>Solanaceae</taxon>
        <taxon>Solanoideae</taxon>
        <taxon>Datureae</taxon>
        <taxon>Datura</taxon>
    </lineage>
</organism>
<dbReference type="EMBL" id="JACEIK010000033">
    <property type="protein sequence ID" value="MCD7447318.1"/>
    <property type="molecule type" value="Genomic_DNA"/>
</dbReference>
<gene>
    <name evidence="1" type="ORF">HAX54_027181</name>
</gene>
<dbReference type="PANTHER" id="PTHR31558:SF29">
    <property type="entry name" value="PROTEIN ENHANCED DISEASE RESISTANCE 2-LIKE"/>
    <property type="match status" value="1"/>
</dbReference>
<evidence type="ECO:0008006" key="3">
    <source>
        <dbReference type="Google" id="ProtNLM"/>
    </source>
</evidence>
<proteinExistence type="predicted"/>
<sequence>MSNDAGARVTDIAVSEFVHKTTTCRRSEGSSSKVHVTQMQWHHTQIDANVLCQEDAWFDSVSIIGSDSDDNSVIVHGGRVSRNGKSTIIRLSLRTSVEEEKSGFRAPKISFCVPRLATSFLVVQKKSQWQEVGLRLSHQPLSSLAIVFTDRKITCSKCTSFCKGDGKLPPLLIVNIQLPTYPAPMFSGDADGESLSLVLYFKLSDTLRKDISPQFQDGIKRFIDDDMEGEGSNYFEIDLDIPSFSYIARRGLGSFQRTLKAWHTGSWSNNSGTKARGAARESACLSEIEQD</sequence>
<keyword evidence="2" id="KW-1185">Reference proteome</keyword>
<accession>A0ABS8RKI0</accession>
<evidence type="ECO:0000313" key="2">
    <source>
        <dbReference type="Proteomes" id="UP000823775"/>
    </source>
</evidence>
<dbReference type="Proteomes" id="UP000823775">
    <property type="component" value="Unassembled WGS sequence"/>
</dbReference>
<protein>
    <recommendedName>
        <fullName evidence="3">Protein ENHANCED DISEASE RESISTANCE 2 C-terminal domain-containing protein</fullName>
    </recommendedName>
</protein>
<dbReference type="PANTHER" id="PTHR31558">
    <property type="entry name" value="CW14 PROTEIN"/>
    <property type="match status" value="1"/>
</dbReference>